<proteinExistence type="predicted"/>
<reference evidence="4" key="1">
    <citation type="journal article" date="2012" name="Proc. Natl. Acad. Sci. U.S.A.">
        <title>Antigenic diversity is generated by distinct evolutionary mechanisms in African trypanosome species.</title>
        <authorList>
            <person name="Jackson A.P."/>
            <person name="Berry A."/>
            <person name="Aslett M."/>
            <person name="Allison H.C."/>
            <person name="Burton P."/>
            <person name="Vavrova-Anderson J."/>
            <person name="Brown R."/>
            <person name="Browne H."/>
            <person name="Corton N."/>
            <person name="Hauser H."/>
            <person name="Gamble J."/>
            <person name="Gilderthorp R."/>
            <person name="Marcello L."/>
            <person name="McQuillan J."/>
            <person name="Otto T.D."/>
            <person name="Quail M.A."/>
            <person name="Sanders M.J."/>
            <person name="van Tonder A."/>
            <person name="Ginger M.L."/>
            <person name="Field M.C."/>
            <person name="Barry J.D."/>
            <person name="Hertz-Fowler C."/>
            <person name="Berriman M."/>
        </authorList>
    </citation>
    <scope>NUCLEOTIDE SEQUENCE</scope>
    <source>
        <strain evidence="4">Y486</strain>
    </source>
</reference>
<evidence type="ECO:0000259" key="3">
    <source>
        <dbReference type="Pfam" id="PF18189"/>
    </source>
</evidence>
<sequence>MPAIESDGVLVPIKDIKWVAKNLFVVTVPLYKKIISCELTAVDVPRGTVSTLEETVEKVLLLVRNSPYKYLRQDYYSKFPLMGYGDVIFARDAHVTNWVSLQETLLLAGVARIIRTIIVRLDDLIKAEKSGAPGGLQGSLEIENHCTWAQSMSSYEDSDLFRKVLKGRIIDVLSGDAYVVLWDTNCITRLGSASGSGSSENDGNDANAECTEPLIPQLVVLDAVKCHSASTSEGYSALRWAQKNLIFSKVEVCVHSMSPSEFDVANNTQCFSYDQLWCLRATVRVRKSRRSREDINDVGCALVSKGFGFVRQVVEATIPRASNFHELLLEASKRCHRVCAAPLSLNWEECLPKDLPSCGGTPEGLKAFLGSSWPESPTVAKLWNTTVWDGDVCSNAHDYPPRNHRKSPLRTLCSFEALVRQNFVFKGYIDSLTVVREHCSPNKCTQSNGDDSGHNLSVARQGHHNTNTQGGSLFLRVEVEAVLTNDMVCEVLLKEETSKLGYVTLDPPDETMLEDGSSVTVTYDRSLASIPLSDKVTFSVFLKGYKPDSYQPAEHKRLDYPITSKISVDAPYTQENVKLDLVGGLEEMIFVVDVEVSVVTSGESLRWQCVYLLTRKKMRSDYESDLSLDDDAVEQDDEKANSGGSDSDADCGAEYGDVATDSAGSLKGAEGDASANWKNPQKVEFHRVAVDFYFELDSGLFESAEDVRSKMRDWSEQLLYLDVQCIPVGIATVNGQRGYVGDILFDLQDNNEDEKNDSHCVGSSDGGGSCASRGSLMSDLQRMRWIRAACLPEENCNSWSEVPYLVCKCFIELMRATERRESIFRARICAEWHQELSLGLKKLLNTGAVACSEGNCFSHGKVEEVFQPISLTETDDVALQTADCGSHKIFNVSSGSVPCWYHADDSACVVDGAGMPLCPDRQNVPFPRLSKTLFPPHLALSSLSIFPRQLFDAYRLHHRSVIRKDAQLTMRQTANLHVDCAFMRLPRPILPNVCASNLERLPVALHNIERIFCDSIIEGGVQHFASPAENTFCAMENVFSTLLSFIFMLRPSEGIDTLSGSARGGNLNHEVYSLLQNSGRVLAPMDVNHIQCGAVLYRLYPNDSRGSKSFKDGDNSFIFLGSRSGGLTNIIDSSSATLHTNETFFKNVVRVLGIESLGEECVACCGASLDSKSCGGSVIPLLERGGAECYPMASRGIGSRPLHNSTPRLYHPFPWLTLLGAPLFVHDEPAPSSLGSVSPGQMERRHVALTYTPLNTKARKPYRSFSYGRFSRNAVHSQQQKQAASGLEVRKYFSLLLRAHSSPDAGTPQARRFADGILHVYGSPNEPMFLFYQSRQQLRFRLGAHWPFLLDSDKGAASDHDADSSGVEEQLLEQLAKVARDIVEEVVNKTAGDYYPVSHTPGEDDGERKKIKVPPSRVFLLFSFSSLSPSRVDKKLRVSVFPIDEQDNGFEDEEQMMWQAEGGHALRGSKNPHRPFRMRDNVFSRRARHVLVVTYDKGRDKYNCDWDADYEGC</sequence>
<feature type="domain" description="TbRIF5 SNase" evidence="3">
    <location>
        <begin position="171"/>
        <end position="342"/>
    </location>
</feature>
<dbReference type="VEuPathDB" id="TriTrypDB:TvY486_1010460"/>
<organism evidence="4">
    <name type="scientific">Trypanosoma vivax (strain Y486)</name>
    <dbReference type="NCBI Taxonomy" id="1055687"/>
    <lineage>
        <taxon>Eukaryota</taxon>
        <taxon>Discoba</taxon>
        <taxon>Euglenozoa</taxon>
        <taxon>Kinetoplastea</taxon>
        <taxon>Metakinetoplastina</taxon>
        <taxon>Trypanosomatida</taxon>
        <taxon>Trypanosomatidae</taxon>
        <taxon>Trypanosoma</taxon>
        <taxon>Duttonella</taxon>
    </lineage>
</organism>
<evidence type="ECO:0000313" key="4">
    <source>
        <dbReference type="EMBL" id="CCC52003.1"/>
    </source>
</evidence>
<dbReference type="InterPro" id="IPR041035">
    <property type="entry name" value="RIF5_SNase_1"/>
</dbReference>
<feature type="compositionally biased region" description="Acidic residues" evidence="1">
    <location>
        <begin position="625"/>
        <end position="637"/>
    </location>
</feature>
<feature type="domain" description="TbRIF5 SNase" evidence="2">
    <location>
        <begin position="6"/>
        <end position="164"/>
    </location>
</feature>
<dbReference type="Pfam" id="PF18189">
    <property type="entry name" value="RIF5_SNase_2"/>
    <property type="match status" value="1"/>
</dbReference>
<feature type="region of interest" description="Disordered" evidence="1">
    <location>
        <begin position="625"/>
        <end position="654"/>
    </location>
</feature>
<dbReference type="Pfam" id="PF18187">
    <property type="entry name" value="RIF5_SNase_1"/>
    <property type="match status" value="1"/>
</dbReference>
<dbReference type="EMBL" id="HE573026">
    <property type="protein sequence ID" value="CCC52003.1"/>
    <property type="molecule type" value="Genomic_DNA"/>
</dbReference>
<accession>G0U7Z5</accession>
<feature type="region of interest" description="Disordered" evidence="1">
    <location>
        <begin position="444"/>
        <end position="464"/>
    </location>
</feature>
<evidence type="ECO:0000259" key="2">
    <source>
        <dbReference type="Pfam" id="PF18187"/>
    </source>
</evidence>
<evidence type="ECO:0000256" key="1">
    <source>
        <dbReference type="SAM" id="MobiDB-lite"/>
    </source>
</evidence>
<gene>
    <name evidence="4" type="ORF">TVY486_1010460</name>
</gene>
<protein>
    <submittedName>
        <fullName evidence="4">Uncharacterized protein</fullName>
    </submittedName>
</protein>
<dbReference type="InterPro" id="IPR040592">
    <property type="entry name" value="RIF5_SNase_2"/>
</dbReference>
<name>G0U7Z5_TRYVY</name>